<dbReference type="AlphaFoldDB" id="A0A0M6WLV2"/>
<evidence type="ECO:0000313" key="3">
    <source>
        <dbReference type="EMBL" id="CUO04490.1"/>
    </source>
</evidence>
<dbReference type="Pfam" id="PF02620">
    <property type="entry name" value="YceD"/>
    <property type="match status" value="1"/>
</dbReference>
<dbReference type="EMBL" id="CYYR01000013">
    <property type="protein sequence ID" value="CUO04490.1"/>
    <property type="molecule type" value="Genomic_DNA"/>
</dbReference>
<keyword evidence="4" id="KW-1185">Reference proteome</keyword>
<dbReference type="RefSeq" id="WP_021924004.1">
    <property type="nucleotide sequence ID" value="NZ_CABJFX010000004.1"/>
</dbReference>
<reference evidence="4" key="2">
    <citation type="submission" date="2015-05" db="EMBL/GenBank/DDBJ databases">
        <authorList>
            <consortium name="Pathogen Informatics"/>
        </authorList>
    </citation>
    <scope>NUCLEOTIDE SEQUENCE [LARGE SCALE GENOMIC DNA]</scope>
    <source>
        <strain evidence="3 5">2789STDY5608835</strain>
        <strain evidence="2 6">2789STDY5608887</strain>
        <strain evidence="4">L1-83</strain>
    </source>
</reference>
<dbReference type="Proteomes" id="UP000095453">
    <property type="component" value="Unassembled WGS sequence"/>
</dbReference>
<organism evidence="1 4">
    <name type="scientific">Roseburia inulinivorans</name>
    <dbReference type="NCBI Taxonomy" id="360807"/>
    <lineage>
        <taxon>Bacteria</taxon>
        <taxon>Bacillati</taxon>
        <taxon>Bacillota</taxon>
        <taxon>Clostridia</taxon>
        <taxon>Lachnospirales</taxon>
        <taxon>Lachnospiraceae</taxon>
        <taxon>Roseburia</taxon>
    </lineage>
</organism>
<sequence>MIIDISSIVTCENKSLTEKVQIELESFVSRLGEFPIIEKAPIDLQIANIDGGKLRISGTVDLAASIPCSRCLEEVPTRIHFDIDKEFRLENSAINDEEMEDIDYLIGFDLDVDKLIYGEILVNWPMKVLCKEDCKGICKVCGMNLNKGDCNCQRTELDPRMAAIQDVFNKFKEV</sequence>
<evidence type="ECO:0000313" key="1">
    <source>
        <dbReference type="EMBL" id="CRL38132.1"/>
    </source>
</evidence>
<reference evidence="1" key="1">
    <citation type="submission" date="2015-05" db="EMBL/GenBank/DDBJ databases">
        <authorList>
            <person name="Wang D.B."/>
            <person name="Wang M."/>
        </authorList>
    </citation>
    <scope>NUCLEOTIDE SEQUENCE [LARGE SCALE GENOMIC DNA]</scope>
    <source>
        <strain evidence="1">L1-83</strain>
    </source>
</reference>
<evidence type="ECO:0000313" key="6">
    <source>
        <dbReference type="Proteomes" id="UP000095453"/>
    </source>
</evidence>
<evidence type="ECO:0000313" key="2">
    <source>
        <dbReference type="EMBL" id="CUN06925.1"/>
    </source>
</evidence>
<dbReference type="PANTHER" id="PTHR34374">
    <property type="entry name" value="LARGE RIBOSOMAL RNA SUBUNIT ACCUMULATION PROTEIN YCED HOMOLOG 1, CHLOROPLASTIC"/>
    <property type="match status" value="1"/>
</dbReference>
<gene>
    <name evidence="3" type="ORF">ERS852392_02006</name>
    <name evidence="2" type="ORF">ERS852444_01744</name>
    <name evidence="1" type="ORF">RIL183_21731</name>
</gene>
<dbReference type="EMBL" id="CVRS01000070">
    <property type="protein sequence ID" value="CRL38132.1"/>
    <property type="molecule type" value="Genomic_DNA"/>
</dbReference>
<dbReference type="EMBL" id="CYXX01000011">
    <property type="protein sequence ID" value="CUN06925.1"/>
    <property type="molecule type" value="Genomic_DNA"/>
</dbReference>
<dbReference type="InterPro" id="IPR003772">
    <property type="entry name" value="YceD"/>
</dbReference>
<dbReference type="STRING" id="360807.ERS852392_02006"/>
<dbReference type="PANTHER" id="PTHR34374:SF1">
    <property type="entry name" value="LARGE RIBOSOMAL RNA SUBUNIT ACCUMULATION PROTEIN YCED HOMOLOG 1, CHLOROPLASTIC"/>
    <property type="match status" value="1"/>
</dbReference>
<name>A0A0M6WLV2_9FIRM</name>
<evidence type="ECO:0000313" key="4">
    <source>
        <dbReference type="Proteomes" id="UP000049828"/>
    </source>
</evidence>
<proteinExistence type="predicted"/>
<dbReference type="Proteomes" id="UP000095395">
    <property type="component" value="Unassembled WGS sequence"/>
</dbReference>
<accession>A0A0M6WLV2</accession>
<evidence type="ECO:0000313" key="5">
    <source>
        <dbReference type="Proteomes" id="UP000095395"/>
    </source>
</evidence>
<dbReference type="Proteomes" id="UP000049828">
    <property type="component" value="Unassembled WGS sequence"/>
</dbReference>
<protein>
    <submittedName>
        <fullName evidence="1">Putative Zn-finger-like protein</fullName>
    </submittedName>
    <submittedName>
        <fullName evidence="2">Uncharacterized ACR, COG1399</fullName>
    </submittedName>
</protein>